<name>A0A1I3UXZ0_9SPHI</name>
<organism evidence="3 4">
    <name type="scientific">Parapedobacter indicus</name>
    <dbReference type="NCBI Taxonomy" id="1477437"/>
    <lineage>
        <taxon>Bacteria</taxon>
        <taxon>Pseudomonadati</taxon>
        <taxon>Bacteroidota</taxon>
        <taxon>Sphingobacteriia</taxon>
        <taxon>Sphingobacteriales</taxon>
        <taxon>Sphingobacteriaceae</taxon>
        <taxon>Parapedobacter</taxon>
    </lineage>
</organism>
<keyword evidence="2" id="KW-0732">Signal</keyword>
<feature type="region of interest" description="Disordered" evidence="1">
    <location>
        <begin position="295"/>
        <end position="316"/>
    </location>
</feature>
<dbReference type="EMBL" id="FOQO01000015">
    <property type="protein sequence ID" value="SFJ86797.1"/>
    <property type="molecule type" value="Genomic_DNA"/>
</dbReference>
<keyword evidence="4" id="KW-1185">Reference proteome</keyword>
<evidence type="ECO:0000256" key="2">
    <source>
        <dbReference type="SAM" id="SignalP"/>
    </source>
</evidence>
<feature type="region of interest" description="Disordered" evidence="1">
    <location>
        <begin position="84"/>
        <end position="106"/>
    </location>
</feature>
<proteinExistence type="predicted"/>
<dbReference type="InterPro" id="IPR005901">
    <property type="entry name" value="GLPGLI"/>
</dbReference>
<protein>
    <submittedName>
        <fullName evidence="3">GLPGLI family protein</fullName>
    </submittedName>
</protein>
<sequence length="316" mass="35115">MAIRKISVAAILAGSSIFGHSFSSTAQESDVALAHVKYQFVHIDDTNFRDNPHREDMMLYIGKDVTLYNSFSLATTLAKMKKDMAEKQPGDAKKAGAPNGRNQPRLFVNAPNISHEVLYLFPKENRLATVNRLGMTTYIIEQAYPQIDWKIGTEVREIGGYQCQQATGSIGGRDYIAWFTTELPFPYGPWKLRGLPGLILEAEDSKKEVAFHYAGFDKEPPTGTVLALPQDAIPTTAKEYAKAKAAFDKNPMGNALRGHNVPAGANVQRKIVLKDQSGRELSPEEFTAMREMAMREGKIKKPNNPLELVDNNRGTR</sequence>
<feature type="signal peptide" evidence="2">
    <location>
        <begin position="1"/>
        <end position="26"/>
    </location>
</feature>
<dbReference type="Pfam" id="PF09697">
    <property type="entry name" value="Porph_ging"/>
    <property type="match status" value="1"/>
</dbReference>
<dbReference type="STRING" id="1477437.SAMN05444682_11572"/>
<feature type="chain" id="PRO_5011498815" evidence="2">
    <location>
        <begin position="27"/>
        <end position="316"/>
    </location>
</feature>
<dbReference type="NCBIfam" id="TIGR01200">
    <property type="entry name" value="GLPGLI"/>
    <property type="match status" value="1"/>
</dbReference>
<feature type="compositionally biased region" description="Basic and acidic residues" evidence="1">
    <location>
        <begin position="84"/>
        <end position="94"/>
    </location>
</feature>
<accession>A0A1I3UXZ0</accession>
<gene>
    <name evidence="3" type="ORF">SAMN05444682_11572</name>
</gene>
<evidence type="ECO:0000313" key="4">
    <source>
        <dbReference type="Proteomes" id="UP000198670"/>
    </source>
</evidence>
<dbReference type="AlphaFoldDB" id="A0A1I3UXZ0"/>
<evidence type="ECO:0000256" key="1">
    <source>
        <dbReference type="SAM" id="MobiDB-lite"/>
    </source>
</evidence>
<dbReference type="Proteomes" id="UP000198670">
    <property type="component" value="Unassembled WGS sequence"/>
</dbReference>
<evidence type="ECO:0000313" key="3">
    <source>
        <dbReference type="EMBL" id="SFJ86797.1"/>
    </source>
</evidence>
<reference evidence="3 4" key="1">
    <citation type="submission" date="2016-10" db="EMBL/GenBank/DDBJ databases">
        <authorList>
            <person name="de Groot N.N."/>
        </authorList>
    </citation>
    <scope>NUCLEOTIDE SEQUENCE [LARGE SCALE GENOMIC DNA]</scope>
    <source>
        <strain evidence="3 4">RK1</strain>
    </source>
</reference>